<feature type="transmembrane region" description="Helical" evidence="1">
    <location>
        <begin position="34"/>
        <end position="51"/>
    </location>
</feature>
<keyword evidence="3" id="KW-1185">Reference proteome</keyword>
<dbReference type="Proteomes" id="UP000001025">
    <property type="component" value="Chromosome"/>
</dbReference>
<dbReference type="PATRIC" id="fig|243090.15.peg.3654"/>
<evidence type="ECO:0000313" key="3">
    <source>
        <dbReference type="Proteomes" id="UP000001025"/>
    </source>
</evidence>
<dbReference type="EMBL" id="BX294146">
    <property type="protein sequence ID" value="CAD75438.1"/>
    <property type="molecule type" value="Genomic_DNA"/>
</dbReference>
<gene>
    <name evidence="2" type="ordered locus">RB7568</name>
</gene>
<keyword evidence="1" id="KW-0812">Transmembrane</keyword>
<evidence type="ECO:0000313" key="2">
    <source>
        <dbReference type="EMBL" id="CAD75438.1"/>
    </source>
</evidence>
<accession>Q7UNI1</accession>
<dbReference type="EnsemblBacteria" id="CAD75438">
    <property type="protein sequence ID" value="CAD75438"/>
    <property type="gene ID" value="RB7568"/>
</dbReference>
<dbReference type="AlphaFoldDB" id="Q7UNI1"/>
<name>Q7UNI1_RHOBA</name>
<protein>
    <submittedName>
        <fullName evidence="2">Uncharacterized protein</fullName>
    </submittedName>
</protein>
<dbReference type="KEGG" id="rba:RB7568"/>
<keyword evidence="1" id="KW-0472">Membrane</keyword>
<reference evidence="2 3" key="1">
    <citation type="journal article" date="2003" name="Proc. Natl. Acad. Sci. U.S.A.">
        <title>Complete genome sequence of the marine planctomycete Pirellula sp. strain 1.</title>
        <authorList>
            <person name="Gloeckner F.O."/>
            <person name="Kube M."/>
            <person name="Bauer M."/>
            <person name="Teeling H."/>
            <person name="Lombardot T."/>
            <person name="Ludwig W."/>
            <person name="Gade D."/>
            <person name="Beck A."/>
            <person name="Borzym K."/>
            <person name="Heitmann K."/>
            <person name="Rabus R."/>
            <person name="Schlesner H."/>
            <person name="Amann R."/>
            <person name="Reinhardt R."/>
        </authorList>
    </citation>
    <scope>NUCLEOTIDE SEQUENCE [LARGE SCALE GENOMIC DNA]</scope>
    <source>
        <strain evidence="3">DSM 10527 / NCIMB 13988 / SH1</strain>
    </source>
</reference>
<sequence>MTRWKVDSLNLASDDWRDPAAHRFDFRQLRHMDSFGWSAIGLFFVPLPVRMSSVTMRGKFEFHAKLHGHVSS</sequence>
<organism evidence="2 3">
    <name type="scientific">Rhodopirellula baltica (strain DSM 10527 / NCIMB 13988 / SH1)</name>
    <dbReference type="NCBI Taxonomy" id="243090"/>
    <lineage>
        <taxon>Bacteria</taxon>
        <taxon>Pseudomonadati</taxon>
        <taxon>Planctomycetota</taxon>
        <taxon>Planctomycetia</taxon>
        <taxon>Pirellulales</taxon>
        <taxon>Pirellulaceae</taxon>
        <taxon>Rhodopirellula</taxon>
    </lineage>
</organism>
<dbReference type="InParanoid" id="Q7UNI1"/>
<proteinExistence type="predicted"/>
<keyword evidence="1" id="KW-1133">Transmembrane helix</keyword>
<evidence type="ECO:0000256" key="1">
    <source>
        <dbReference type="SAM" id="Phobius"/>
    </source>
</evidence>
<dbReference type="HOGENOM" id="CLU_2719640_0_0_0"/>